<name>A0A835B4Q5_9POAL</name>
<accession>A0A835B4Q5</accession>
<keyword evidence="2" id="KW-1185">Reference proteome</keyword>
<evidence type="ECO:0000313" key="2">
    <source>
        <dbReference type="Proteomes" id="UP000636709"/>
    </source>
</evidence>
<organism evidence="1 2">
    <name type="scientific">Digitaria exilis</name>
    <dbReference type="NCBI Taxonomy" id="1010633"/>
    <lineage>
        <taxon>Eukaryota</taxon>
        <taxon>Viridiplantae</taxon>
        <taxon>Streptophyta</taxon>
        <taxon>Embryophyta</taxon>
        <taxon>Tracheophyta</taxon>
        <taxon>Spermatophyta</taxon>
        <taxon>Magnoliopsida</taxon>
        <taxon>Liliopsida</taxon>
        <taxon>Poales</taxon>
        <taxon>Poaceae</taxon>
        <taxon>PACMAD clade</taxon>
        <taxon>Panicoideae</taxon>
        <taxon>Panicodae</taxon>
        <taxon>Paniceae</taxon>
        <taxon>Anthephorinae</taxon>
        <taxon>Digitaria</taxon>
    </lineage>
</organism>
<reference evidence="1" key="1">
    <citation type="submission" date="2020-07" db="EMBL/GenBank/DDBJ databases">
        <title>Genome sequence and genetic diversity analysis of an under-domesticated orphan crop, white fonio (Digitaria exilis).</title>
        <authorList>
            <person name="Bennetzen J.L."/>
            <person name="Chen S."/>
            <person name="Ma X."/>
            <person name="Wang X."/>
            <person name="Yssel A.E.J."/>
            <person name="Chaluvadi S.R."/>
            <person name="Johnson M."/>
            <person name="Gangashetty P."/>
            <person name="Hamidou F."/>
            <person name="Sanogo M.D."/>
            <person name="Zwaenepoel A."/>
            <person name="Wallace J."/>
            <person name="Van De Peer Y."/>
            <person name="Van Deynze A."/>
        </authorList>
    </citation>
    <scope>NUCLEOTIDE SEQUENCE</scope>
    <source>
        <tissue evidence="1">Leaves</tissue>
    </source>
</reference>
<dbReference type="AlphaFoldDB" id="A0A835B4Q5"/>
<dbReference type="EMBL" id="JACEFO010001972">
    <property type="protein sequence ID" value="KAF8690481.1"/>
    <property type="molecule type" value="Genomic_DNA"/>
</dbReference>
<comment type="caution">
    <text evidence="1">The sequence shown here is derived from an EMBL/GenBank/DDBJ whole genome shotgun (WGS) entry which is preliminary data.</text>
</comment>
<proteinExistence type="predicted"/>
<gene>
    <name evidence="1" type="ORF">HU200_040836</name>
</gene>
<sequence length="47" mass="5575">MNEVVFDGVPVSLRRWKLIFKEELSLIRHRAKPSLNTLLTNWTCNFT</sequence>
<evidence type="ECO:0000313" key="1">
    <source>
        <dbReference type="EMBL" id="KAF8690481.1"/>
    </source>
</evidence>
<protein>
    <submittedName>
        <fullName evidence="1">Uncharacterized protein</fullName>
    </submittedName>
</protein>
<dbReference type="OrthoDB" id="675438at2759"/>
<dbReference type="Proteomes" id="UP000636709">
    <property type="component" value="Unassembled WGS sequence"/>
</dbReference>